<feature type="non-terminal residue" evidence="1">
    <location>
        <position position="57"/>
    </location>
</feature>
<sequence length="57" mass="6513">MDVAVRVRLLIGRYMLLFCETPSELLLEVCNSPQGEGWRKEMVCPLRPTTFAGHGYK</sequence>
<organism evidence="1 2">
    <name type="scientific">Geodia barretti</name>
    <name type="common">Barrett's horny sponge</name>
    <dbReference type="NCBI Taxonomy" id="519541"/>
    <lineage>
        <taxon>Eukaryota</taxon>
        <taxon>Metazoa</taxon>
        <taxon>Porifera</taxon>
        <taxon>Demospongiae</taxon>
        <taxon>Heteroscleromorpha</taxon>
        <taxon>Tetractinellida</taxon>
        <taxon>Astrophorina</taxon>
        <taxon>Geodiidae</taxon>
        <taxon>Geodia</taxon>
    </lineage>
</organism>
<comment type="caution">
    <text evidence="1">The sequence shown here is derived from an EMBL/GenBank/DDBJ whole genome shotgun (WGS) entry which is preliminary data.</text>
</comment>
<reference evidence="1" key="1">
    <citation type="submission" date="2023-03" db="EMBL/GenBank/DDBJ databases">
        <authorList>
            <person name="Steffen K."/>
            <person name="Cardenas P."/>
        </authorList>
    </citation>
    <scope>NUCLEOTIDE SEQUENCE</scope>
</reference>
<evidence type="ECO:0000313" key="1">
    <source>
        <dbReference type="EMBL" id="CAI8045418.1"/>
    </source>
</evidence>
<dbReference type="AlphaFoldDB" id="A0AA35TCF3"/>
<gene>
    <name evidence="1" type="ORF">GBAR_LOCUS25122</name>
</gene>
<dbReference type="Proteomes" id="UP001174909">
    <property type="component" value="Unassembled WGS sequence"/>
</dbReference>
<evidence type="ECO:0000313" key="2">
    <source>
        <dbReference type="Proteomes" id="UP001174909"/>
    </source>
</evidence>
<name>A0AA35TCF3_GEOBA</name>
<dbReference type="EMBL" id="CASHTH010003469">
    <property type="protein sequence ID" value="CAI8045418.1"/>
    <property type="molecule type" value="Genomic_DNA"/>
</dbReference>
<proteinExistence type="predicted"/>
<keyword evidence="2" id="KW-1185">Reference proteome</keyword>
<accession>A0AA35TCF3</accession>
<protein>
    <submittedName>
        <fullName evidence="1">Uncharacterized protein</fullName>
    </submittedName>
</protein>